<gene>
    <name evidence="3" type="ORF">D1B33_16820</name>
</gene>
<dbReference type="PROSITE" id="PS51272">
    <property type="entry name" value="SLH"/>
    <property type="match status" value="1"/>
</dbReference>
<protein>
    <recommendedName>
        <fullName evidence="2">SLH domain-containing protein</fullName>
    </recommendedName>
</protein>
<dbReference type="RefSeq" id="WP_118877575.1">
    <property type="nucleotide sequence ID" value="NZ_QWEI01000013.1"/>
</dbReference>
<proteinExistence type="predicted"/>
<dbReference type="EMBL" id="QWEI01000013">
    <property type="protein sequence ID" value="RHW32398.1"/>
    <property type="molecule type" value="Genomic_DNA"/>
</dbReference>
<dbReference type="Pfam" id="PF16244">
    <property type="entry name" value="DUF4901"/>
    <property type="match status" value="2"/>
</dbReference>
<comment type="caution">
    <text evidence="3">The sequence shown here is derived from an EMBL/GenBank/DDBJ whole genome shotgun (WGS) entry which is preliminary data.</text>
</comment>
<reference evidence="3 4" key="1">
    <citation type="submission" date="2018-08" db="EMBL/GenBank/DDBJ databases">
        <title>Lysinibacillus sp. YLB-03 draft genome sequence.</title>
        <authorList>
            <person name="Yu L."/>
        </authorList>
    </citation>
    <scope>NUCLEOTIDE SEQUENCE [LARGE SCALE GENOMIC DNA]</scope>
    <source>
        <strain evidence="3 4">YLB-03</strain>
    </source>
</reference>
<accession>A0A396S385</accession>
<dbReference type="OrthoDB" id="2953630at2"/>
<dbReference type="InterPro" id="IPR001119">
    <property type="entry name" value="SLH_dom"/>
</dbReference>
<feature type="domain" description="SLH" evidence="2">
    <location>
        <begin position="612"/>
        <end position="674"/>
    </location>
</feature>
<feature type="chain" id="PRO_5017366790" description="SLH domain-containing protein" evidence="1">
    <location>
        <begin position="27"/>
        <end position="741"/>
    </location>
</feature>
<dbReference type="InterPro" id="IPR032599">
    <property type="entry name" value="YcdB/YcdC_rep_domain"/>
</dbReference>
<evidence type="ECO:0000259" key="2">
    <source>
        <dbReference type="PROSITE" id="PS51272"/>
    </source>
</evidence>
<evidence type="ECO:0000256" key="1">
    <source>
        <dbReference type="SAM" id="SignalP"/>
    </source>
</evidence>
<dbReference type="AlphaFoldDB" id="A0A396S385"/>
<keyword evidence="4" id="KW-1185">Reference proteome</keyword>
<dbReference type="Proteomes" id="UP000265692">
    <property type="component" value="Unassembled WGS sequence"/>
</dbReference>
<name>A0A396S385_9BACL</name>
<feature type="signal peptide" evidence="1">
    <location>
        <begin position="1"/>
        <end position="26"/>
    </location>
</feature>
<keyword evidence="1" id="KW-0732">Signal</keyword>
<organism evidence="3 4">
    <name type="scientific">Ureibacillus yapensis</name>
    <dbReference type="NCBI Taxonomy" id="2304605"/>
    <lineage>
        <taxon>Bacteria</taxon>
        <taxon>Bacillati</taxon>
        <taxon>Bacillota</taxon>
        <taxon>Bacilli</taxon>
        <taxon>Bacillales</taxon>
        <taxon>Caryophanaceae</taxon>
        <taxon>Ureibacillus</taxon>
    </lineage>
</organism>
<evidence type="ECO:0000313" key="3">
    <source>
        <dbReference type="EMBL" id="RHW32398.1"/>
    </source>
</evidence>
<sequence length="741" mass="84188">MKKLNKIGIPLTALAISVGIMSVANAQTPTPFSPEKLQIEIASTETVITKNEVIKKFRELFPNKFDFLTTNDFHLNTGRYYPEDETVRYNLNFSKYYQGKELYGSVTFAGDELKLESFHFEPVNQSDALFPAKVSKEEAQTLAQNFVKKFAEGETYQLEKNSAYNYYYSNQLLTEPVRYHFSFLRTENNIEIANQRMEVTVLGNGEIVQYYSYPENTGKFTFDEANNLKNEQEVLAKIKEKLNLQLQYQVNYDYRSNKRTVQLVYMPLNQFVGIHALSGQWFTVNGSAVALPKDPKVEKIVGQPLKPRQGPITVEEAKRLSLDLLKLDSDKVKLRVESVEEITNPDGREMIYISYMYEFNNGGSGSSLVIDKATGEIIQYHNMKNELLRELGEKQNSGKKITSSEALAKAVEHLKEWMPSSLHNYSKPLAEPFSDDNYGAYSFTFPRIVNGIPVNGDDINVSVGFDGSLMSLYVNSSEIKEWPTTEGIISKQQAEKLFSDAINLKLQYVQDNRSKDSKHYSLVYTPFYHDSSSLLDAAKGEWTSMFGGKEYPIVSHDTAEEELNYLIQNNILEVKNSDFNADAAVKKGEALEILLKSISYFYEGNLPQQGESHQTFENIGPDHEYYQVVERAAGMGILDTKNTVFNTDAALTREELAVWYIRALGLEQAAKHADIYKLDAKDAKDITYKGYAALVDALEILPAKDGLFNPKKSVTYADLAESTIRLAHKVYEKGNPYRYYY</sequence>
<evidence type="ECO:0000313" key="4">
    <source>
        <dbReference type="Proteomes" id="UP000265692"/>
    </source>
</evidence>